<keyword evidence="2" id="KW-1185">Reference proteome</keyword>
<sequence length="78" mass="8568">MLHDGARLELLRTSVLTSSDLDRLVAELAKIFGEGREVWQPAAPELAETPEAAARRAQANRAAMLAKWDREWEAAAPA</sequence>
<evidence type="ECO:0000313" key="1">
    <source>
        <dbReference type="EMBL" id="AWN39724.1"/>
    </source>
</evidence>
<protein>
    <submittedName>
        <fullName evidence="1">Uncharacterized protein</fullName>
    </submittedName>
</protein>
<dbReference type="EMBL" id="CP029550">
    <property type="protein sequence ID" value="AWN39724.1"/>
    <property type="molecule type" value="Genomic_DNA"/>
</dbReference>
<reference evidence="2" key="1">
    <citation type="submission" date="2018-05" db="EMBL/GenBank/DDBJ databases">
        <title>Complete Genome Sequence of Methylobacterium sp. 17SD2-17.</title>
        <authorList>
            <person name="Srinivasan S."/>
        </authorList>
    </citation>
    <scope>NUCLEOTIDE SEQUENCE [LARGE SCALE GENOMIC DNA]</scope>
    <source>
        <strain evidence="2">17SD2-17</strain>
    </source>
</reference>
<dbReference type="RefSeq" id="WP_109887412.1">
    <property type="nucleotide sequence ID" value="NZ_CP029550.1"/>
</dbReference>
<dbReference type="KEGG" id="mets:DK389_03195"/>
<proteinExistence type="predicted"/>
<gene>
    <name evidence="1" type="ORF">DK389_03195</name>
</gene>
<name>A0A2U8W0V2_9HYPH</name>
<organism evidence="1 2">
    <name type="scientific">Methylobacterium durans</name>
    <dbReference type="NCBI Taxonomy" id="2202825"/>
    <lineage>
        <taxon>Bacteria</taxon>
        <taxon>Pseudomonadati</taxon>
        <taxon>Pseudomonadota</taxon>
        <taxon>Alphaproteobacteria</taxon>
        <taxon>Hyphomicrobiales</taxon>
        <taxon>Methylobacteriaceae</taxon>
        <taxon>Methylobacterium</taxon>
    </lineage>
</organism>
<dbReference type="Proteomes" id="UP000245926">
    <property type="component" value="Chromosome"/>
</dbReference>
<dbReference type="AlphaFoldDB" id="A0A2U8W0V2"/>
<evidence type="ECO:0000313" key="2">
    <source>
        <dbReference type="Proteomes" id="UP000245926"/>
    </source>
</evidence>
<accession>A0A2U8W0V2</accession>